<keyword evidence="2" id="KW-0813">Transport</keyword>
<feature type="transmembrane region" description="Helical" evidence="7">
    <location>
        <begin position="320"/>
        <end position="346"/>
    </location>
</feature>
<keyword evidence="4 7" id="KW-0812">Transmembrane</keyword>
<gene>
    <name evidence="8" type="ORF">WMN62_04060</name>
</gene>
<dbReference type="EMBL" id="JBBLYY010000023">
    <property type="protein sequence ID" value="MEK0170635.1"/>
    <property type="molecule type" value="Genomic_DNA"/>
</dbReference>
<evidence type="ECO:0000313" key="9">
    <source>
        <dbReference type="Proteomes" id="UP001370299"/>
    </source>
</evidence>
<dbReference type="InterPro" id="IPR010290">
    <property type="entry name" value="TM_effector"/>
</dbReference>
<sequence>MKDNEAISTGRYRPARLGADFARFWTAQGASAVGGQISELAVPLLAVLVLHASASEVGLLGAARWVPFLVLALPLGVLVDRCRRRPILIASDFARAVLTVGVVVLAFSGALTLPVLVLLVCLLGAFTVSFEVGYQSFLPTVVGREHLERANGRLQATASAAEVGGPGLGGFLIQALSAPWALLAHAVTYLVSAFSLLGIAATERPPEPSGRSALRDLGDGLRFVGRDRYLVSLVGFAGIYNLFAQWVMVLFTVHAVRELSLTAGQLGLVFSLGAIGAVLGAAAAPSSVRRFGGGPVMVACAAAECVALAALPVADASWPVPVLIAVLVAVFAVNGAGTSLSSVVALTLRQLRTPDHLLGRVNATMRWLSYGVIAIGAALGGIVGESVGTRAGVALGCAGTLLTVVWVVASPLRRVGDPRLLATHDAAPAALRPAPGRSSPP</sequence>
<evidence type="ECO:0000256" key="4">
    <source>
        <dbReference type="ARBA" id="ARBA00022692"/>
    </source>
</evidence>
<dbReference type="PANTHER" id="PTHR23513">
    <property type="entry name" value="INTEGRAL MEMBRANE EFFLUX PROTEIN-RELATED"/>
    <property type="match status" value="1"/>
</dbReference>
<dbReference type="Gene3D" id="1.20.1250.20">
    <property type="entry name" value="MFS general substrate transporter like domains"/>
    <property type="match status" value="1"/>
</dbReference>
<evidence type="ECO:0000256" key="1">
    <source>
        <dbReference type="ARBA" id="ARBA00004651"/>
    </source>
</evidence>
<organism evidence="8 9">
    <name type="scientific">Curtobacterium citreum</name>
    <dbReference type="NCBI Taxonomy" id="2036"/>
    <lineage>
        <taxon>Bacteria</taxon>
        <taxon>Bacillati</taxon>
        <taxon>Actinomycetota</taxon>
        <taxon>Actinomycetes</taxon>
        <taxon>Micrococcales</taxon>
        <taxon>Microbacteriaceae</taxon>
        <taxon>Curtobacterium</taxon>
    </lineage>
</organism>
<dbReference type="PANTHER" id="PTHR23513:SF6">
    <property type="entry name" value="MAJOR FACILITATOR SUPERFAMILY ASSOCIATED DOMAIN-CONTAINING PROTEIN"/>
    <property type="match status" value="1"/>
</dbReference>
<reference evidence="8 9" key="1">
    <citation type="submission" date="2024-03" db="EMBL/GenBank/DDBJ databases">
        <title>Whole genomes of four grape xylem sap localized bacterial endophytes.</title>
        <authorList>
            <person name="Kumar G."/>
            <person name="Savka M.A."/>
        </authorList>
    </citation>
    <scope>NUCLEOTIDE SEQUENCE [LARGE SCALE GENOMIC DNA]</scope>
    <source>
        <strain evidence="8 9">RIT_GXS8</strain>
    </source>
</reference>
<keyword evidence="9" id="KW-1185">Reference proteome</keyword>
<dbReference type="SUPFAM" id="SSF103473">
    <property type="entry name" value="MFS general substrate transporter"/>
    <property type="match status" value="1"/>
</dbReference>
<keyword evidence="5 7" id="KW-1133">Transmembrane helix</keyword>
<protein>
    <submittedName>
        <fullName evidence="8">MFS transporter</fullName>
    </submittedName>
</protein>
<feature type="transmembrane region" description="Helical" evidence="7">
    <location>
        <begin position="367"/>
        <end position="384"/>
    </location>
</feature>
<comment type="subcellular location">
    <subcellularLocation>
        <location evidence="1">Cell membrane</location>
        <topology evidence="1">Multi-pass membrane protein</topology>
    </subcellularLocation>
</comment>
<dbReference type="InterPro" id="IPR036259">
    <property type="entry name" value="MFS_trans_sf"/>
</dbReference>
<evidence type="ECO:0000313" key="8">
    <source>
        <dbReference type="EMBL" id="MEK0170635.1"/>
    </source>
</evidence>
<proteinExistence type="predicted"/>
<feature type="transmembrane region" description="Helical" evidence="7">
    <location>
        <begin position="229"/>
        <end position="251"/>
    </location>
</feature>
<comment type="caution">
    <text evidence="8">The sequence shown here is derived from an EMBL/GenBank/DDBJ whole genome shotgun (WGS) entry which is preliminary data.</text>
</comment>
<feature type="transmembrane region" description="Helical" evidence="7">
    <location>
        <begin position="180"/>
        <end position="201"/>
    </location>
</feature>
<feature type="transmembrane region" description="Helical" evidence="7">
    <location>
        <begin position="390"/>
        <end position="409"/>
    </location>
</feature>
<keyword evidence="6 7" id="KW-0472">Membrane</keyword>
<dbReference type="CDD" id="cd06173">
    <property type="entry name" value="MFS_MefA_like"/>
    <property type="match status" value="1"/>
</dbReference>
<dbReference type="RefSeq" id="WP_340484457.1">
    <property type="nucleotide sequence ID" value="NZ_JBBLYY010000023.1"/>
</dbReference>
<keyword evidence="3" id="KW-1003">Cell membrane</keyword>
<feature type="transmembrane region" description="Helical" evidence="7">
    <location>
        <begin position="57"/>
        <end position="79"/>
    </location>
</feature>
<feature type="transmembrane region" description="Helical" evidence="7">
    <location>
        <begin position="296"/>
        <end position="314"/>
    </location>
</feature>
<evidence type="ECO:0000256" key="2">
    <source>
        <dbReference type="ARBA" id="ARBA00022448"/>
    </source>
</evidence>
<evidence type="ECO:0000256" key="6">
    <source>
        <dbReference type="ARBA" id="ARBA00023136"/>
    </source>
</evidence>
<evidence type="ECO:0000256" key="3">
    <source>
        <dbReference type="ARBA" id="ARBA00022475"/>
    </source>
</evidence>
<feature type="transmembrane region" description="Helical" evidence="7">
    <location>
        <begin position="100"/>
        <end position="126"/>
    </location>
</feature>
<feature type="transmembrane region" description="Helical" evidence="7">
    <location>
        <begin position="263"/>
        <end position="284"/>
    </location>
</feature>
<evidence type="ECO:0000256" key="5">
    <source>
        <dbReference type="ARBA" id="ARBA00022989"/>
    </source>
</evidence>
<dbReference type="Pfam" id="PF05977">
    <property type="entry name" value="MFS_3"/>
    <property type="match status" value="1"/>
</dbReference>
<feature type="non-terminal residue" evidence="8">
    <location>
        <position position="441"/>
    </location>
</feature>
<evidence type="ECO:0000256" key="7">
    <source>
        <dbReference type="SAM" id="Phobius"/>
    </source>
</evidence>
<accession>A0ABU8Y713</accession>
<name>A0ABU8Y713_9MICO</name>
<dbReference type="Proteomes" id="UP001370299">
    <property type="component" value="Unassembled WGS sequence"/>
</dbReference>